<protein>
    <submittedName>
        <fullName evidence="1">Uncharacterized protein</fullName>
    </submittedName>
</protein>
<proteinExistence type="predicted"/>
<evidence type="ECO:0000313" key="1">
    <source>
        <dbReference type="EMBL" id="SVE64213.1"/>
    </source>
</evidence>
<gene>
    <name evidence="1" type="ORF">METZ01_LOCUS517067</name>
</gene>
<organism evidence="1">
    <name type="scientific">marine metagenome</name>
    <dbReference type="NCBI Taxonomy" id="408172"/>
    <lineage>
        <taxon>unclassified sequences</taxon>
        <taxon>metagenomes</taxon>
        <taxon>ecological metagenomes</taxon>
    </lineage>
</organism>
<name>A0A383F6C2_9ZZZZ</name>
<reference evidence="1" key="1">
    <citation type="submission" date="2018-05" db="EMBL/GenBank/DDBJ databases">
        <authorList>
            <person name="Lanie J.A."/>
            <person name="Ng W.-L."/>
            <person name="Kazmierczak K.M."/>
            <person name="Andrzejewski T.M."/>
            <person name="Davidsen T.M."/>
            <person name="Wayne K.J."/>
            <person name="Tettelin H."/>
            <person name="Glass J.I."/>
            <person name="Rusch D."/>
            <person name="Podicherti R."/>
            <person name="Tsui H.-C.T."/>
            <person name="Winkler M.E."/>
        </authorList>
    </citation>
    <scope>NUCLEOTIDE SEQUENCE</scope>
</reference>
<accession>A0A383F6C2</accession>
<dbReference type="AlphaFoldDB" id="A0A383F6C2"/>
<dbReference type="EMBL" id="UINC01231610">
    <property type="protein sequence ID" value="SVE64213.1"/>
    <property type="molecule type" value="Genomic_DNA"/>
</dbReference>
<sequence length="80" mass="9002">MAWNELTVIDMDSHIQERPHQMYEGNIDKNYYHDFQRLKTALVESIEKGNRGAIAASRHAILAPVVSDNALGVMDSFGLT</sequence>
<feature type="non-terminal residue" evidence="1">
    <location>
        <position position="80"/>
    </location>
</feature>